<sequence>MKQNDNMIIVLVPAWETFEGELVVFKELSNQELLHYHRTTAAVDVQNLREQEQSRVPTAWVAGGYLAVTNELEKRLGPEAAARKQAEGGSDGQHGAQVALLVDKLALEYALRHGRRPPTDSQPAASAPGYF</sequence>
<proteinExistence type="predicted"/>
<dbReference type="RefSeq" id="WP_257767378.1">
    <property type="nucleotide sequence ID" value="NZ_CP102480.1"/>
</dbReference>
<name>A0A9J7ARA6_9PROT</name>
<gene>
    <name evidence="1" type="ORF">NUH88_15890</name>
</gene>
<dbReference type="AlphaFoldDB" id="A0A9J7ARA6"/>
<dbReference type="Proteomes" id="UP001060336">
    <property type="component" value="Chromosome"/>
</dbReference>
<dbReference type="EMBL" id="CP102480">
    <property type="protein sequence ID" value="UUX48876.1"/>
    <property type="molecule type" value="Genomic_DNA"/>
</dbReference>
<reference evidence="1" key="1">
    <citation type="submission" date="2022-08" db="EMBL/GenBank/DDBJ databases">
        <title>Nisaea acidiphila sp. nov., isolated from a marine algal debris and emended description of the genus Nisaea Urios et al. 2008.</title>
        <authorList>
            <person name="Kwon K."/>
        </authorList>
    </citation>
    <scope>NUCLEOTIDE SEQUENCE</scope>
    <source>
        <strain evidence="1">MEBiC11861</strain>
    </source>
</reference>
<evidence type="ECO:0000313" key="2">
    <source>
        <dbReference type="Proteomes" id="UP001060336"/>
    </source>
</evidence>
<accession>A0A9J7ARA6</accession>
<organism evidence="1 2">
    <name type="scientific">Nisaea acidiphila</name>
    <dbReference type="NCBI Taxonomy" id="1862145"/>
    <lineage>
        <taxon>Bacteria</taxon>
        <taxon>Pseudomonadati</taxon>
        <taxon>Pseudomonadota</taxon>
        <taxon>Alphaproteobacteria</taxon>
        <taxon>Rhodospirillales</taxon>
        <taxon>Thalassobaculaceae</taxon>
        <taxon>Nisaea</taxon>
    </lineage>
</organism>
<dbReference type="KEGG" id="naci:NUH88_15890"/>
<protein>
    <submittedName>
        <fullName evidence="1">Uncharacterized protein</fullName>
    </submittedName>
</protein>
<evidence type="ECO:0000313" key="1">
    <source>
        <dbReference type="EMBL" id="UUX48876.1"/>
    </source>
</evidence>
<keyword evidence="2" id="KW-1185">Reference proteome</keyword>